<gene>
    <name evidence="1" type="ORF">CEXT_708581</name>
</gene>
<dbReference type="EMBL" id="BPLR01004573">
    <property type="protein sequence ID" value="GIX95890.1"/>
    <property type="molecule type" value="Genomic_DNA"/>
</dbReference>
<dbReference type="Proteomes" id="UP001054945">
    <property type="component" value="Unassembled WGS sequence"/>
</dbReference>
<name>A0AAV4PFD3_CAEEX</name>
<dbReference type="AlphaFoldDB" id="A0AAV4PFD3"/>
<proteinExistence type="predicted"/>
<evidence type="ECO:0000313" key="2">
    <source>
        <dbReference type="Proteomes" id="UP001054945"/>
    </source>
</evidence>
<evidence type="ECO:0000313" key="1">
    <source>
        <dbReference type="EMBL" id="GIX95890.1"/>
    </source>
</evidence>
<accession>A0AAV4PFD3</accession>
<sequence>MTTHNERSRSTFGVPLRKRRISGDHLNHGCQLRMGISCNSVLQRIAGVTSTLASKGPPVYYVGVQLRRLCFLSVRLQAFPCKVRDYDL</sequence>
<reference evidence="1 2" key="1">
    <citation type="submission" date="2021-06" db="EMBL/GenBank/DDBJ databases">
        <title>Caerostris extrusa draft genome.</title>
        <authorList>
            <person name="Kono N."/>
            <person name="Arakawa K."/>
        </authorList>
    </citation>
    <scope>NUCLEOTIDE SEQUENCE [LARGE SCALE GENOMIC DNA]</scope>
</reference>
<organism evidence="1 2">
    <name type="scientific">Caerostris extrusa</name>
    <name type="common">Bark spider</name>
    <name type="synonym">Caerostris bankana</name>
    <dbReference type="NCBI Taxonomy" id="172846"/>
    <lineage>
        <taxon>Eukaryota</taxon>
        <taxon>Metazoa</taxon>
        <taxon>Ecdysozoa</taxon>
        <taxon>Arthropoda</taxon>
        <taxon>Chelicerata</taxon>
        <taxon>Arachnida</taxon>
        <taxon>Araneae</taxon>
        <taxon>Araneomorphae</taxon>
        <taxon>Entelegynae</taxon>
        <taxon>Araneoidea</taxon>
        <taxon>Araneidae</taxon>
        <taxon>Caerostris</taxon>
    </lineage>
</organism>
<comment type="caution">
    <text evidence="1">The sequence shown here is derived from an EMBL/GenBank/DDBJ whole genome shotgun (WGS) entry which is preliminary data.</text>
</comment>
<protein>
    <submittedName>
        <fullName evidence="1">Uncharacterized protein</fullName>
    </submittedName>
</protein>
<keyword evidence="2" id="KW-1185">Reference proteome</keyword>